<dbReference type="GO" id="GO:0004673">
    <property type="term" value="F:protein histidine kinase activity"/>
    <property type="evidence" value="ECO:0007669"/>
    <property type="project" value="UniProtKB-EC"/>
</dbReference>
<evidence type="ECO:0000256" key="3">
    <source>
        <dbReference type="ARBA" id="ARBA00022679"/>
    </source>
</evidence>
<dbReference type="SUPFAM" id="SSF52172">
    <property type="entry name" value="CheY-like"/>
    <property type="match status" value="1"/>
</dbReference>
<evidence type="ECO:0000256" key="4">
    <source>
        <dbReference type="ARBA" id="ARBA00022777"/>
    </source>
</evidence>
<keyword evidence="11" id="KW-1185">Reference proteome</keyword>
<evidence type="ECO:0000313" key="10">
    <source>
        <dbReference type="EMBL" id="CDW78578.1"/>
    </source>
</evidence>
<dbReference type="PROSITE" id="PS50110">
    <property type="entry name" value="RESPONSE_REGULATORY"/>
    <property type="match status" value="1"/>
</dbReference>
<feature type="region of interest" description="Disordered" evidence="7">
    <location>
        <begin position="510"/>
        <end position="536"/>
    </location>
</feature>
<dbReference type="PRINTS" id="PR00344">
    <property type="entry name" value="BCTRLSENSOR"/>
</dbReference>
<comment type="catalytic activity">
    <reaction evidence="1">
        <text>ATP + protein L-histidine = ADP + protein N-phospho-L-histidine.</text>
        <dbReference type="EC" id="2.7.13.3"/>
    </reaction>
</comment>
<dbReference type="GO" id="GO:0000160">
    <property type="term" value="P:phosphorelay signal transduction system"/>
    <property type="evidence" value="ECO:0007669"/>
    <property type="project" value="InterPro"/>
</dbReference>
<feature type="compositionally biased region" description="Low complexity" evidence="7">
    <location>
        <begin position="740"/>
        <end position="753"/>
    </location>
</feature>
<dbReference type="CDD" id="cd17546">
    <property type="entry name" value="REC_hyHK_CKI1_RcsC-like"/>
    <property type="match status" value="1"/>
</dbReference>
<evidence type="ECO:0000313" key="11">
    <source>
        <dbReference type="Proteomes" id="UP000039865"/>
    </source>
</evidence>
<dbReference type="EMBL" id="CCKQ01007222">
    <property type="protein sequence ID" value="CDW78578.1"/>
    <property type="molecule type" value="Genomic_DNA"/>
</dbReference>
<feature type="compositionally biased region" description="Low complexity" evidence="7">
    <location>
        <begin position="1378"/>
        <end position="1390"/>
    </location>
</feature>
<dbReference type="SUPFAM" id="SSF55874">
    <property type="entry name" value="ATPase domain of HSP90 chaperone/DNA topoisomerase II/histidine kinase"/>
    <property type="match status" value="2"/>
</dbReference>
<evidence type="ECO:0000256" key="5">
    <source>
        <dbReference type="PROSITE-ProRule" id="PRU00169"/>
    </source>
</evidence>
<feature type="region of interest" description="Disordered" evidence="7">
    <location>
        <begin position="666"/>
        <end position="695"/>
    </location>
</feature>
<feature type="region of interest" description="Disordered" evidence="7">
    <location>
        <begin position="1378"/>
        <end position="1408"/>
    </location>
</feature>
<feature type="domain" description="Response regulatory" evidence="9">
    <location>
        <begin position="1566"/>
        <end position="1697"/>
    </location>
</feature>
<dbReference type="EC" id="2.7.13.3" evidence="2"/>
<feature type="compositionally biased region" description="Polar residues" evidence="7">
    <location>
        <begin position="618"/>
        <end position="636"/>
    </location>
</feature>
<dbReference type="PROSITE" id="PS50109">
    <property type="entry name" value="HIS_KIN"/>
    <property type="match status" value="1"/>
</dbReference>
<keyword evidence="5" id="KW-0597">Phosphoprotein</keyword>
<feature type="compositionally biased region" description="Polar residues" evidence="7">
    <location>
        <begin position="1391"/>
        <end position="1408"/>
    </location>
</feature>
<dbReference type="Gene3D" id="3.40.50.2300">
    <property type="match status" value="1"/>
</dbReference>
<dbReference type="Pfam" id="PF02518">
    <property type="entry name" value="HATPase_c"/>
    <property type="match status" value="1"/>
</dbReference>
<feature type="coiled-coil region" evidence="6">
    <location>
        <begin position="705"/>
        <end position="735"/>
    </location>
</feature>
<dbReference type="SMART" id="SM00387">
    <property type="entry name" value="HATPase_c"/>
    <property type="match status" value="1"/>
</dbReference>
<dbReference type="InterPro" id="IPR036890">
    <property type="entry name" value="HATPase_C_sf"/>
</dbReference>
<dbReference type="Pfam" id="PF00072">
    <property type="entry name" value="Response_reg"/>
    <property type="match status" value="1"/>
</dbReference>
<dbReference type="OrthoDB" id="303614at2759"/>
<gene>
    <name evidence="10" type="primary">Contig9740.g10421</name>
    <name evidence="10" type="ORF">STYLEM_7558</name>
</gene>
<protein>
    <recommendedName>
        <fullName evidence="2">histidine kinase</fullName>
        <ecNumber evidence="2">2.7.13.3</ecNumber>
    </recommendedName>
</protein>
<dbReference type="PANTHER" id="PTHR43047:SF72">
    <property type="entry name" value="OSMOSENSING HISTIDINE PROTEIN KINASE SLN1"/>
    <property type="match status" value="1"/>
</dbReference>
<evidence type="ECO:0000259" key="8">
    <source>
        <dbReference type="PROSITE" id="PS50109"/>
    </source>
</evidence>
<dbReference type="SMART" id="SM00448">
    <property type="entry name" value="REC"/>
    <property type="match status" value="1"/>
</dbReference>
<dbReference type="InterPro" id="IPR003594">
    <property type="entry name" value="HATPase_dom"/>
</dbReference>
<keyword evidence="6" id="KW-0175">Coiled coil</keyword>
<evidence type="ECO:0000259" key="9">
    <source>
        <dbReference type="PROSITE" id="PS50110"/>
    </source>
</evidence>
<evidence type="ECO:0000256" key="2">
    <source>
        <dbReference type="ARBA" id="ARBA00012438"/>
    </source>
</evidence>
<name>A0A078ACL6_STYLE</name>
<keyword evidence="3" id="KW-0808">Transferase</keyword>
<feature type="domain" description="Histidine kinase" evidence="8">
    <location>
        <begin position="1059"/>
        <end position="1133"/>
    </location>
</feature>
<dbReference type="InterPro" id="IPR005467">
    <property type="entry name" value="His_kinase_dom"/>
</dbReference>
<sequence length="1697" mass="196191">MAKSCGDHLHTLISNLLEYSKLKAKKVEINKTAFDLKNIIKRILKMNYLKSQEKQNKICYYISHNFPKKVVTDEQRINQILINLVSNALKFTDKGSVSVYLGWRPGQQKVETQEYQESLKSQPLQYIEQRHLFKAFTEYEDETPLNHYNSNDSLSEQPFQFGQNNQNFQGPGYNTHLRWLQENDLERAHSQFEFDNESARNYIRSNSDQRVTQQNQSQFNFQGMSNDDSFKNVKSEKNVISNPYQIQINQSSKSIQQVITPDQNFLNTTQHIGPEYIEEKKSLSSGGNNNFIKEVDAYLLGDQEEFYSDDQNSIRDERRQETQMENIRVKGELNLKNLNLEDSENLDQLKGNNVEYGTPRDVDKITEKQRQIIDIVVQNHKRASALVEVNQINDNIEDIFPDSNREDSNRLEQTLNSFKEVFDKNEFTLKFIHANSIDDNSFNQDEQKEYIQLIKDNKLDDNQILEKSILQYKKHKQSPPKKKSSNSINFNKVFPAQIQKMQSDEPLMNTSFKQEKSESSIEDPQNNSQKSPNDDSVLLHYKQLRQAEDQRMIEIDGILEFNKNHQLDMEEMKRGRISSLHSKKLSMMDHSQFQDQHLIDTILQKQDKNDDILEISISSGKSKSNPQEVTKKNQFTPFLGPKESISKSGLQMEMPTINSAQQLLPTLNNSDKSQDEPSKKRQKSKKINIRIVGLDSQEDLHKNPLQAIQEKQQQIIQEQQQLQQQQIQAQDLISAPSENQQQPQKHQDLQQSQSKDHLENEIQNNYFGNGKFNLFSVVQYQPDSQWMTSQQHQNNLLQQQNQKKVQKWEIQVQPIHVIAQQLQNQKQNQIQNQLFQKLQNQQIIEEYSIENQNNTIKTTKTQDEEEKELEMLRQLSQSNGIKSQSSVHTLNNDTNYQLNFVFGQGRRKSLIRGQNSFKVPVQNQAELPPTRKKKTVLKIGSLEDNSMISTHQEPAQIQQNQQHQQQFYSQASHVNMSKSAPTSVLQIINQNLVQQQSSQIDDAPERSNTVCPQSQKNLALNLFRFSTLAFTNNATSQSVGNEITTNTNINYNYHEKGVVEIKVRDSGIGISENGLKKLFQPYMQADKVWGQYGGTGLGLCICSELVQMLNGKIEVKSTIGQGTEFIVSIPIEVSADLTNFIDDNEFEKEINEIDLSTYEFIVCNNEKSFGINQMKKIFAKKQCNIHYKDPKELMRMNNNQDFNFKTLFQHEKTYKAFIIDYNSVRQMQPNLLQFLSNQNDTLKIDNALLNSTNNLNTCNDESSIIHIQIKVPVIVLISGFMDESKVKKSDNVFVIVVPFDARQVKRILFFLKRYYMSCINQYRLKNQQGLVSKVNSKDEISNNDLSNKTNNQNDPINSGRSNQQSSQIDDFCFNSSFQKQQPPQKYPTQQHISQETSMSQIKSQLAQHSTFTELQRNQNKDAHLNPQQFIRRQGSSRSQLLGMDQFQSPMSFNVPRKTINIKGQSSLLNQIRETDQDMETVILQHQPNSANMAARLYQDQNFVSSNSNLESQGWPLGDLSPEMFSKQFLLNSTRSIQSRGGEFKLKRSTGNKKLSDKIPAFDNEQYALVVNDDQFSLKITSMLLEVSKKEQGKQFTILQAQDGKEAVELYKTVPQIKLILMDIEMRIMDGYEATKRIREYEDEIKCDKEGCKMTYIIGVSGNSTQQHFRQCQNVGMNEAVIIPINNKKIADLINNLF</sequence>
<dbReference type="Gene3D" id="3.30.565.10">
    <property type="entry name" value="Histidine kinase-like ATPase, C-terminal domain"/>
    <property type="match status" value="2"/>
</dbReference>
<dbReference type="PANTHER" id="PTHR43047">
    <property type="entry name" value="TWO-COMPONENT HISTIDINE PROTEIN KINASE"/>
    <property type="match status" value="1"/>
</dbReference>
<feature type="region of interest" description="Disordered" evidence="7">
    <location>
        <begin position="735"/>
        <end position="756"/>
    </location>
</feature>
<feature type="region of interest" description="Disordered" evidence="7">
    <location>
        <begin position="618"/>
        <end position="645"/>
    </location>
</feature>
<feature type="compositionally biased region" description="Polar residues" evidence="7">
    <location>
        <begin position="522"/>
        <end position="531"/>
    </location>
</feature>
<organism evidence="10 11">
    <name type="scientific">Stylonychia lemnae</name>
    <name type="common">Ciliate</name>
    <dbReference type="NCBI Taxonomy" id="5949"/>
    <lineage>
        <taxon>Eukaryota</taxon>
        <taxon>Sar</taxon>
        <taxon>Alveolata</taxon>
        <taxon>Ciliophora</taxon>
        <taxon>Intramacronucleata</taxon>
        <taxon>Spirotrichea</taxon>
        <taxon>Stichotrichia</taxon>
        <taxon>Sporadotrichida</taxon>
        <taxon>Oxytrichidae</taxon>
        <taxon>Stylonychinae</taxon>
        <taxon>Stylonychia</taxon>
    </lineage>
</organism>
<dbReference type="InterPro" id="IPR011006">
    <property type="entry name" value="CheY-like_superfamily"/>
</dbReference>
<dbReference type="Proteomes" id="UP000039865">
    <property type="component" value="Unassembled WGS sequence"/>
</dbReference>
<dbReference type="InterPro" id="IPR004358">
    <property type="entry name" value="Sig_transdc_His_kin-like_C"/>
</dbReference>
<feature type="region of interest" description="Disordered" evidence="7">
    <location>
        <begin position="1340"/>
        <end position="1366"/>
    </location>
</feature>
<evidence type="ECO:0000256" key="7">
    <source>
        <dbReference type="SAM" id="MobiDB-lite"/>
    </source>
</evidence>
<proteinExistence type="predicted"/>
<feature type="compositionally biased region" description="Polar residues" evidence="7">
    <location>
        <begin position="1342"/>
        <end position="1366"/>
    </location>
</feature>
<reference evidence="10 11" key="1">
    <citation type="submission" date="2014-06" db="EMBL/GenBank/DDBJ databases">
        <authorList>
            <person name="Swart Estienne"/>
        </authorList>
    </citation>
    <scope>NUCLEOTIDE SEQUENCE [LARGE SCALE GENOMIC DNA]</scope>
    <source>
        <strain evidence="10 11">130c</strain>
    </source>
</reference>
<evidence type="ECO:0000256" key="1">
    <source>
        <dbReference type="ARBA" id="ARBA00000085"/>
    </source>
</evidence>
<feature type="modified residue" description="4-aspartylphosphate" evidence="5">
    <location>
        <position position="1622"/>
    </location>
</feature>
<accession>A0A078ACL6</accession>
<keyword evidence="4" id="KW-0418">Kinase</keyword>
<dbReference type="InParanoid" id="A0A078ACL6"/>
<dbReference type="InterPro" id="IPR001789">
    <property type="entry name" value="Sig_transdc_resp-reg_receiver"/>
</dbReference>
<evidence type="ECO:0000256" key="6">
    <source>
        <dbReference type="SAM" id="Coils"/>
    </source>
</evidence>